<evidence type="ECO:0000256" key="2">
    <source>
        <dbReference type="ARBA" id="ARBA00022723"/>
    </source>
</evidence>
<accession>A0A6P4IGW9</accession>
<dbReference type="Gene3D" id="3.90.850.10">
    <property type="entry name" value="Fumarylacetoacetase-like, C-terminal domain"/>
    <property type="match status" value="1"/>
</dbReference>
<keyword evidence="4" id="KW-1185">Reference proteome</keyword>
<gene>
    <name evidence="5" type="primary">LOC108075117</name>
</gene>
<dbReference type="InterPro" id="IPR011234">
    <property type="entry name" value="Fumarylacetoacetase-like_C"/>
</dbReference>
<dbReference type="InterPro" id="IPR036663">
    <property type="entry name" value="Fumarylacetoacetase_C_sf"/>
</dbReference>
<dbReference type="GO" id="GO:0016787">
    <property type="term" value="F:hydrolase activity"/>
    <property type="evidence" value="ECO:0007669"/>
    <property type="project" value="UniProtKB-KW"/>
</dbReference>
<dbReference type="RefSeq" id="XP_017022889.1">
    <property type="nucleotide sequence ID" value="XM_017167400.3"/>
</dbReference>
<reference evidence="5" key="1">
    <citation type="submission" date="2025-08" db="UniProtKB">
        <authorList>
            <consortium name="RefSeq"/>
        </authorList>
    </citation>
    <scope>IDENTIFICATION</scope>
    <source>
        <strain evidence="5">14028-0561.14</strain>
        <tissue evidence="5">Whole fly</tissue>
    </source>
</reference>
<name>A0A6P4IGW9_DROKI</name>
<evidence type="ECO:0000256" key="1">
    <source>
        <dbReference type="ARBA" id="ARBA00010211"/>
    </source>
</evidence>
<proteinExistence type="inferred from homology"/>
<dbReference type="InterPro" id="IPR051121">
    <property type="entry name" value="FAH"/>
</dbReference>
<dbReference type="Pfam" id="PF01557">
    <property type="entry name" value="FAA_hydrolase"/>
    <property type="match status" value="1"/>
</dbReference>
<dbReference type="Proteomes" id="UP001652661">
    <property type="component" value="Chromosome 3L"/>
</dbReference>
<dbReference type="AlphaFoldDB" id="A0A6P4IGW9"/>
<keyword evidence="2" id="KW-0479">Metal-binding</keyword>
<organism evidence="4 5">
    <name type="scientific">Drosophila kikkawai</name>
    <name type="common">Fruit fly</name>
    <dbReference type="NCBI Taxonomy" id="30033"/>
    <lineage>
        <taxon>Eukaryota</taxon>
        <taxon>Metazoa</taxon>
        <taxon>Ecdysozoa</taxon>
        <taxon>Arthropoda</taxon>
        <taxon>Hexapoda</taxon>
        <taxon>Insecta</taxon>
        <taxon>Pterygota</taxon>
        <taxon>Neoptera</taxon>
        <taxon>Endopterygota</taxon>
        <taxon>Diptera</taxon>
        <taxon>Brachycera</taxon>
        <taxon>Muscomorpha</taxon>
        <taxon>Ephydroidea</taxon>
        <taxon>Drosophilidae</taxon>
        <taxon>Drosophila</taxon>
        <taxon>Sophophora</taxon>
    </lineage>
</organism>
<dbReference type="PANTHER" id="PTHR42796:SF4">
    <property type="entry name" value="FUMARYLACETOACETATE HYDROLASE DOMAIN-CONTAINING PROTEIN 2A"/>
    <property type="match status" value="1"/>
</dbReference>
<evidence type="ECO:0000259" key="3">
    <source>
        <dbReference type="Pfam" id="PF01557"/>
    </source>
</evidence>
<comment type="similarity">
    <text evidence="1">Belongs to the FAH family.</text>
</comment>
<dbReference type="GO" id="GO:0046872">
    <property type="term" value="F:metal ion binding"/>
    <property type="evidence" value="ECO:0007669"/>
    <property type="project" value="UniProtKB-KW"/>
</dbReference>
<evidence type="ECO:0000313" key="4">
    <source>
        <dbReference type="Proteomes" id="UP001652661"/>
    </source>
</evidence>
<protein>
    <submittedName>
        <fullName evidence="5">Oxaloacetate tautomerase FAHD2A, mitochondrial</fullName>
    </submittedName>
</protein>
<evidence type="ECO:0000313" key="5">
    <source>
        <dbReference type="RefSeq" id="XP_017022889.1"/>
    </source>
</evidence>
<dbReference type="PANTHER" id="PTHR42796">
    <property type="entry name" value="FUMARYLACETOACETATE HYDROLASE DOMAIN-CONTAINING PROTEIN 2A-RELATED"/>
    <property type="match status" value="1"/>
</dbReference>
<dbReference type="GeneID" id="108075117"/>
<dbReference type="SUPFAM" id="SSF56529">
    <property type="entry name" value="FAH"/>
    <property type="match status" value="1"/>
</dbReference>
<dbReference type="GO" id="GO:0044281">
    <property type="term" value="P:small molecule metabolic process"/>
    <property type="evidence" value="ECO:0007669"/>
    <property type="project" value="UniProtKB-ARBA"/>
</dbReference>
<feature type="domain" description="Fumarylacetoacetase-like C-terminal" evidence="3">
    <location>
        <begin position="162"/>
        <end position="362"/>
    </location>
</feature>
<dbReference type="OrthoDB" id="411064at2759"/>
<sequence>MQLHKTCLLAAQNLSKVNQTPRGMKAFMSILCSRGTKWWSPLMADKVQLRKHHLPRIFQRMRSSQLQATPQTQTPAYREQPKCRFIQYRRPNEHSKRLGMVSEDGSKMVELSNVTCASPSMLDFIRQRYCMKSLLHSVQYMKARDVDAVCPELLPPLEAPGKIVGVDCNYKDNCDEQNIPIPREPAFYVKFATSITGALDIIAPHSPGKRIDYGCQLAVVMGKRCRQVSPKEALSNIFGYMVVQDIVARDWNSLLGGRSMDNFLPLGPVIVHRCHVPDVNNLWMRTLVNGEERQFGHTSNMIFKVDTLIHRLSHYMTLCPGDIILTGTPAGSAAYSDTTSFLQPGDMIETEIQNLGKMYNKIIEAYK</sequence>